<dbReference type="SMART" id="SM00360">
    <property type="entry name" value="RRM"/>
    <property type="match status" value="1"/>
</dbReference>
<protein>
    <submittedName>
        <fullName evidence="4">RNA-binding region RNP-1 domain-containing protein</fullName>
    </submittedName>
</protein>
<dbReference type="GeneID" id="8626075"/>
<dbReference type="dictyBase" id="DDB_G0287335"/>
<dbReference type="EMBL" id="AAFI02000100">
    <property type="protein sequence ID" value="EAL63735.1"/>
    <property type="molecule type" value="Genomic_DNA"/>
</dbReference>
<dbReference type="KEGG" id="ddi:DDB_G0287335"/>
<organism evidence="4 5">
    <name type="scientific">Dictyostelium discoideum</name>
    <name type="common">Social amoeba</name>
    <dbReference type="NCBI Taxonomy" id="44689"/>
    <lineage>
        <taxon>Eukaryota</taxon>
        <taxon>Amoebozoa</taxon>
        <taxon>Evosea</taxon>
        <taxon>Eumycetozoa</taxon>
        <taxon>Dictyostelia</taxon>
        <taxon>Dictyosteliales</taxon>
        <taxon>Dictyosteliaceae</taxon>
        <taxon>Dictyostelium</taxon>
    </lineage>
</organism>
<dbReference type="SUPFAM" id="SSF54928">
    <property type="entry name" value="RNA-binding domain, RBD"/>
    <property type="match status" value="1"/>
</dbReference>
<dbReference type="STRING" id="44689.Q54KH9"/>
<comment type="caution">
    <text evidence="4">The sequence shown here is derived from an EMBL/GenBank/DDBJ whole genome shotgun (WGS) entry which is preliminary data.</text>
</comment>
<dbReference type="PhylomeDB" id="Q54KH9"/>
<gene>
    <name evidence="4" type="ORF">DDB_G0287335</name>
</gene>
<dbReference type="InParanoid" id="Q54KH9"/>
<dbReference type="InterPro" id="IPR035979">
    <property type="entry name" value="RBD_domain_sf"/>
</dbReference>
<dbReference type="PROSITE" id="PS50102">
    <property type="entry name" value="RRM"/>
    <property type="match status" value="1"/>
</dbReference>
<dbReference type="GO" id="GO:0003723">
    <property type="term" value="F:RNA binding"/>
    <property type="evidence" value="ECO:0007669"/>
    <property type="project" value="UniProtKB-UniRule"/>
</dbReference>
<dbReference type="SMR" id="Q54KH9"/>
<dbReference type="Pfam" id="PF00076">
    <property type="entry name" value="RRM_1"/>
    <property type="match status" value="1"/>
</dbReference>
<evidence type="ECO:0000256" key="1">
    <source>
        <dbReference type="ARBA" id="ARBA00022884"/>
    </source>
</evidence>
<feature type="domain" description="RRM" evidence="3">
    <location>
        <begin position="3"/>
        <end position="79"/>
    </location>
</feature>
<dbReference type="PaxDb" id="44689-DDB0233757"/>
<evidence type="ECO:0000313" key="5">
    <source>
        <dbReference type="Proteomes" id="UP000002195"/>
    </source>
</evidence>
<evidence type="ECO:0000313" key="4">
    <source>
        <dbReference type="EMBL" id="EAL63735.1"/>
    </source>
</evidence>
<name>Q54KH9_DICDI</name>
<evidence type="ECO:0000259" key="3">
    <source>
        <dbReference type="PROSITE" id="PS50102"/>
    </source>
</evidence>
<dbReference type="VEuPathDB" id="AmoebaDB:DDB_G0287335"/>
<dbReference type="InterPro" id="IPR012677">
    <property type="entry name" value="Nucleotide-bd_a/b_plait_sf"/>
</dbReference>
<dbReference type="eggNOG" id="KOG0118">
    <property type="taxonomic scope" value="Eukaryota"/>
</dbReference>
<dbReference type="AlphaFoldDB" id="Q54KH9"/>
<sequence>MNNKIFVSQLPWSVCREALKQHFSKYGSINHSYVVVDKVTKRSRGFGFVTFDQSDSVQKAMEAENEMGGRKLVVSFAQEKTENNQQKPTDN</sequence>
<proteinExistence type="predicted"/>
<keyword evidence="5" id="KW-1185">Reference proteome</keyword>
<dbReference type="HOGENOM" id="CLU_012062_28_8_1"/>
<accession>Q54KH9</accession>
<dbReference type="InterPro" id="IPR000504">
    <property type="entry name" value="RRM_dom"/>
</dbReference>
<evidence type="ECO:0000256" key="2">
    <source>
        <dbReference type="PROSITE-ProRule" id="PRU00176"/>
    </source>
</evidence>
<keyword evidence="1 2" id="KW-0694">RNA-binding</keyword>
<dbReference type="Proteomes" id="UP000002195">
    <property type="component" value="Unassembled WGS sequence"/>
</dbReference>
<dbReference type="PANTHER" id="PTHR48024:SF56">
    <property type="entry name" value="HETEROGENEOUS NUCLEAR RIBONUCLEOPROTEIN A0"/>
    <property type="match status" value="1"/>
</dbReference>
<dbReference type="Gene3D" id="3.30.70.330">
    <property type="match status" value="1"/>
</dbReference>
<dbReference type="PANTHER" id="PTHR48024">
    <property type="entry name" value="GEO13361P1-RELATED"/>
    <property type="match status" value="1"/>
</dbReference>
<dbReference type="InterPro" id="IPR050886">
    <property type="entry name" value="RNA-binding_reg"/>
</dbReference>
<reference evidence="4 5" key="1">
    <citation type="journal article" date="2005" name="Nature">
        <title>The genome of the social amoeba Dictyostelium discoideum.</title>
        <authorList>
            <consortium name="The Dictyostelium discoideum Sequencing Consortium"/>
            <person name="Eichinger L."/>
            <person name="Pachebat J.A."/>
            <person name="Glockner G."/>
            <person name="Rajandream M.A."/>
            <person name="Sucgang R."/>
            <person name="Berriman M."/>
            <person name="Song J."/>
            <person name="Olsen R."/>
            <person name="Szafranski K."/>
            <person name="Xu Q."/>
            <person name="Tunggal B."/>
            <person name="Kummerfeld S."/>
            <person name="Madera M."/>
            <person name="Konfortov B.A."/>
            <person name="Rivero F."/>
            <person name="Bankier A.T."/>
            <person name="Lehmann R."/>
            <person name="Hamlin N."/>
            <person name="Davies R."/>
            <person name="Gaudet P."/>
            <person name="Fey P."/>
            <person name="Pilcher K."/>
            <person name="Chen G."/>
            <person name="Saunders D."/>
            <person name="Sodergren E."/>
            <person name="Davis P."/>
            <person name="Kerhornou A."/>
            <person name="Nie X."/>
            <person name="Hall N."/>
            <person name="Anjard C."/>
            <person name="Hemphill L."/>
            <person name="Bason N."/>
            <person name="Farbrother P."/>
            <person name="Desany B."/>
            <person name="Just E."/>
            <person name="Morio T."/>
            <person name="Rost R."/>
            <person name="Churcher C."/>
            <person name="Cooper J."/>
            <person name="Haydock S."/>
            <person name="van Driessche N."/>
            <person name="Cronin A."/>
            <person name="Goodhead I."/>
            <person name="Muzny D."/>
            <person name="Mourier T."/>
            <person name="Pain A."/>
            <person name="Lu M."/>
            <person name="Harper D."/>
            <person name="Lindsay R."/>
            <person name="Hauser H."/>
            <person name="James K."/>
            <person name="Quiles M."/>
            <person name="Madan Babu M."/>
            <person name="Saito T."/>
            <person name="Buchrieser C."/>
            <person name="Wardroper A."/>
            <person name="Felder M."/>
            <person name="Thangavelu M."/>
            <person name="Johnson D."/>
            <person name="Knights A."/>
            <person name="Loulseged H."/>
            <person name="Mungall K."/>
            <person name="Oliver K."/>
            <person name="Price C."/>
            <person name="Quail M.A."/>
            <person name="Urushihara H."/>
            <person name="Hernandez J."/>
            <person name="Rabbinowitsch E."/>
            <person name="Steffen D."/>
            <person name="Sanders M."/>
            <person name="Ma J."/>
            <person name="Kohara Y."/>
            <person name="Sharp S."/>
            <person name="Simmonds M."/>
            <person name="Spiegler S."/>
            <person name="Tivey A."/>
            <person name="Sugano S."/>
            <person name="White B."/>
            <person name="Walker D."/>
            <person name="Woodward J."/>
            <person name="Winckler T."/>
            <person name="Tanaka Y."/>
            <person name="Shaulsky G."/>
            <person name="Schleicher M."/>
            <person name="Weinstock G."/>
            <person name="Rosenthal A."/>
            <person name="Cox E.C."/>
            <person name="Chisholm R.L."/>
            <person name="Gibbs R."/>
            <person name="Loomis W.F."/>
            <person name="Platzer M."/>
            <person name="Kay R.R."/>
            <person name="Williams J."/>
            <person name="Dear P.H."/>
            <person name="Noegel A.A."/>
            <person name="Barrell B."/>
            <person name="Kuspa A."/>
        </authorList>
    </citation>
    <scope>NUCLEOTIDE SEQUENCE [LARGE SCALE GENOMIC DNA]</scope>
    <source>
        <strain evidence="4 5">AX4</strain>
    </source>
</reference>
<dbReference type="OMA" id="STTWMAL"/>
<dbReference type="FunCoup" id="Q54KH9">
    <property type="interactions" value="28"/>
</dbReference>
<dbReference type="RefSeq" id="XP_637244.1">
    <property type="nucleotide sequence ID" value="XM_632152.1"/>
</dbReference>